<name>A0A8X6PUZ0_NEPPI</name>
<dbReference type="Proteomes" id="UP000887013">
    <property type="component" value="Unassembled WGS sequence"/>
</dbReference>
<organism evidence="1 2">
    <name type="scientific">Nephila pilipes</name>
    <name type="common">Giant wood spider</name>
    <name type="synonym">Nephila maculata</name>
    <dbReference type="NCBI Taxonomy" id="299642"/>
    <lineage>
        <taxon>Eukaryota</taxon>
        <taxon>Metazoa</taxon>
        <taxon>Ecdysozoa</taxon>
        <taxon>Arthropoda</taxon>
        <taxon>Chelicerata</taxon>
        <taxon>Arachnida</taxon>
        <taxon>Araneae</taxon>
        <taxon>Araneomorphae</taxon>
        <taxon>Entelegynae</taxon>
        <taxon>Araneoidea</taxon>
        <taxon>Nephilidae</taxon>
        <taxon>Nephila</taxon>
    </lineage>
</organism>
<reference evidence="1" key="1">
    <citation type="submission" date="2020-08" db="EMBL/GenBank/DDBJ databases">
        <title>Multicomponent nature underlies the extraordinary mechanical properties of spider dragline silk.</title>
        <authorList>
            <person name="Kono N."/>
            <person name="Nakamura H."/>
            <person name="Mori M."/>
            <person name="Yoshida Y."/>
            <person name="Ohtoshi R."/>
            <person name="Malay A.D."/>
            <person name="Moran D.A.P."/>
            <person name="Tomita M."/>
            <person name="Numata K."/>
            <person name="Arakawa K."/>
        </authorList>
    </citation>
    <scope>NUCLEOTIDE SEQUENCE</scope>
</reference>
<evidence type="ECO:0000313" key="2">
    <source>
        <dbReference type="Proteomes" id="UP000887013"/>
    </source>
</evidence>
<comment type="caution">
    <text evidence="1">The sequence shown here is derived from an EMBL/GenBank/DDBJ whole genome shotgun (WGS) entry which is preliminary data.</text>
</comment>
<keyword evidence="2" id="KW-1185">Reference proteome</keyword>
<protein>
    <submittedName>
        <fullName evidence="1">Uncharacterized protein</fullName>
    </submittedName>
</protein>
<evidence type="ECO:0000313" key="1">
    <source>
        <dbReference type="EMBL" id="GFT91015.1"/>
    </source>
</evidence>
<gene>
    <name evidence="1" type="ORF">NPIL_139431</name>
</gene>
<dbReference type="EMBL" id="BMAW01120821">
    <property type="protein sequence ID" value="GFT91015.1"/>
    <property type="molecule type" value="Genomic_DNA"/>
</dbReference>
<sequence length="58" mass="6646">PPRILNEWYGLQMLLDLVQDKVISKLHVQISRCSVWKILRENSGSVCVLLRTPPLTST</sequence>
<dbReference type="AlphaFoldDB" id="A0A8X6PUZ0"/>
<accession>A0A8X6PUZ0</accession>
<proteinExistence type="predicted"/>
<feature type="non-terminal residue" evidence="1">
    <location>
        <position position="1"/>
    </location>
</feature>